<dbReference type="GeneID" id="101239023"/>
<dbReference type="InterPro" id="IPR048485">
    <property type="entry name" value="COG5_helical"/>
</dbReference>
<dbReference type="Proteomes" id="UP001652625">
    <property type="component" value="Chromosome 14"/>
</dbReference>
<organism evidence="7 8">
    <name type="scientific">Hydra vulgaris</name>
    <name type="common">Hydra</name>
    <name type="synonym">Hydra attenuata</name>
    <dbReference type="NCBI Taxonomy" id="6087"/>
    <lineage>
        <taxon>Eukaryota</taxon>
        <taxon>Metazoa</taxon>
        <taxon>Cnidaria</taxon>
        <taxon>Hydrozoa</taxon>
        <taxon>Hydroidolina</taxon>
        <taxon>Anthoathecata</taxon>
        <taxon>Aplanulata</taxon>
        <taxon>Hydridae</taxon>
        <taxon>Hydra</taxon>
    </lineage>
</organism>
<keyword evidence="3" id="KW-0333">Golgi apparatus</keyword>
<name>A0ABM4DGU0_HYDVU</name>
<dbReference type="InterPro" id="IPR049176">
    <property type="entry name" value="COG5_N"/>
</dbReference>
<dbReference type="Pfam" id="PF10392">
    <property type="entry name" value="COG5_N"/>
    <property type="match status" value="1"/>
</dbReference>
<evidence type="ECO:0000259" key="5">
    <source>
        <dbReference type="Pfam" id="PF10392"/>
    </source>
</evidence>
<reference evidence="8 9" key="1">
    <citation type="submission" date="2025-05" db="UniProtKB">
        <authorList>
            <consortium name="RefSeq"/>
        </authorList>
    </citation>
    <scope>IDENTIFICATION</scope>
</reference>
<dbReference type="InterPro" id="IPR019465">
    <property type="entry name" value="Cog5"/>
</dbReference>
<evidence type="ECO:0000313" key="8">
    <source>
        <dbReference type="RefSeq" id="XP_065673672.1"/>
    </source>
</evidence>
<evidence type="ECO:0000256" key="1">
    <source>
        <dbReference type="ARBA" id="ARBA00004395"/>
    </source>
</evidence>
<keyword evidence="7" id="KW-1185">Reference proteome</keyword>
<feature type="domain" description="Conserved oligomeric Golgi complex subunit 5 helical" evidence="6">
    <location>
        <begin position="173"/>
        <end position="366"/>
    </location>
</feature>
<evidence type="ECO:0000313" key="9">
    <source>
        <dbReference type="RefSeq" id="XP_065673673.1"/>
    </source>
</evidence>
<feature type="domain" description="Conserved oligomeric Golgi complex subunit 5 N-terminal" evidence="5">
    <location>
        <begin position="21"/>
        <end position="143"/>
    </location>
</feature>
<dbReference type="RefSeq" id="XP_065673672.1">
    <property type="nucleotide sequence ID" value="XM_065817600.1"/>
</dbReference>
<keyword evidence="4" id="KW-0472">Membrane</keyword>
<dbReference type="PANTHER" id="PTHR13228:SF3">
    <property type="entry name" value="CONSERVED OLIGOMERIC GOLGI COMPLEX SUBUNIT 5"/>
    <property type="match status" value="1"/>
</dbReference>
<protein>
    <recommendedName>
        <fullName evidence="2">Conserved oligomeric Golgi complex subunit 5</fullName>
    </recommendedName>
</protein>
<evidence type="ECO:0000259" key="6">
    <source>
        <dbReference type="Pfam" id="PF20649"/>
    </source>
</evidence>
<accession>A0ABM4DGU0</accession>
<evidence type="ECO:0000256" key="2">
    <source>
        <dbReference type="ARBA" id="ARBA00020974"/>
    </source>
</evidence>
<dbReference type="PANTHER" id="PTHR13228">
    <property type="entry name" value="CONSERVED OLIGOMERIC GOLGI COMPLEX COMPONENT 5"/>
    <property type="match status" value="1"/>
</dbReference>
<dbReference type="RefSeq" id="XP_065673673.1">
    <property type="nucleotide sequence ID" value="XM_065817601.1"/>
</dbReference>
<evidence type="ECO:0000256" key="3">
    <source>
        <dbReference type="ARBA" id="ARBA00023034"/>
    </source>
</evidence>
<sequence>MGPNKDHELEELLNDKALFGDFVNEQFDVQQYTCHVIENHKVNEALAQLNIGISVLNKELLSQVSNHYEDLLAQATGIETLEGGLQSIQSKILSLVKSVERIKSQVSEPYNRIASRTRQLRRLQTTCDYLRQILRIIQLNKRLQSQLAAGAREITKAAQSLNELDYVLEGNDLSGIELITEDIKQIKEARLSVENQALNMFEQGLNTQNQPMIATSLQVFYNLGSLSTQVNKVLKQLANETENCITRAVDIPVSAVQNRSNLGGSTLAVTAFWEKFENLLKKLHEFCQKVYLLEKVLSKKRDPISHTCFIEVFSEEGNSTVFNNFWNEVCSLLRSNLDHAVQGSKYLQNLFEGEYPKLLRLFNDFWLNVTSFIDNNKATGNIGFRSEINIGFFSSTSPLESLKSCLQPFEKTYLSCSLSRLFDPINLVFPSGSTSVPTKDDLTGIIKTINSELSIASVDELFMVEVAKNVEETIQLYVSKCSELLVTTTDAGQLSGGLTSSQLRNVSIVNSLHLLHSGISELLPSMSHSPQEVLTIIDRSLKKILSFMDLAVSLLLSSVMASLENKIAKMHSENFSITKKAYNEMVEIAPCSRYVIDIQEFITSLQSDYLSLYICQEFLIERLEAIAARVLELFVRHTCLLRNLWEGGKLKLAADMGQLEFALSSFCHRIGDLGSSYKLFRVFRPFLFQNMEDIPTNPNLGDSLPYSTAIHFLFSQAPPQLLSPHTVAGWSITEYSEWLDDHHEESERIALISGTLEAYAQKVHNQGDGEHHQVYVVMKKLISNQENTTTTKMVALTLDA</sequence>
<comment type="subcellular location">
    <subcellularLocation>
        <location evidence="1">Golgi apparatus membrane</location>
        <topology evidence="1">Peripheral membrane protein</topology>
    </subcellularLocation>
</comment>
<dbReference type="Pfam" id="PF20649">
    <property type="entry name" value="COG5_C"/>
    <property type="match status" value="1"/>
</dbReference>
<evidence type="ECO:0000256" key="4">
    <source>
        <dbReference type="ARBA" id="ARBA00023136"/>
    </source>
</evidence>
<gene>
    <name evidence="8 9" type="primary">LOC101239023</name>
</gene>
<proteinExistence type="predicted"/>
<evidence type="ECO:0000313" key="7">
    <source>
        <dbReference type="Proteomes" id="UP001652625"/>
    </source>
</evidence>